<dbReference type="Pfam" id="PF17039">
    <property type="entry name" value="Glyco_tran_10_N"/>
    <property type="match status" value="1"/>
</dbReference>
<keyword evidence="4 12" id="KW-0328">Glycosyltransferase</keyword>
<proteinExistence type="inferred from homology"/>
<evidence type="ECO:0000256" key="10">
    <source>
        <dbReference type="ARBA" id="ARBA00023136"/>
    </source>
</evidence>
<dbReference type="PANTHER" id="PTHR48438:SF1">
    <property type="entry name" value="ALPHA-(1,3)-FUCOSYLTRANSFERASE C-RELATED"/>
    <property type="match status" value="1"/>
</dbReference>
<dbReference type="InterPro" id="IPR001503">
    <property type="entry name" value="Glyco_trans_10"/>
</dbReference>
<evidence type="ECO:0000256" key="6">
    <source>
        <dbReference type="ARBA" id="ARBA00022692"/>
    </source>
</evidence>
<dbReference type="PANTHER" id="PTHR48438">
    <property type="entry name" value="ALPHA-(1,3)-FUCOSYLTRANSFERASE C-RELATED"/>
    <property type="match status" value="1"/>
</dbReference>
<keyword evidence="11" id="KW-0325">Glycoprotein</keyword>
<keyword evidence="10 12" id="KW-0472">Membrane</keyword>
<dbReference type="GO" id="GO:0008417">
    <property type="term" value="F:fucosyltransferase activity"/>
    <property type="evidence" value="ECO:0007669"/>
    <property type="project" value="InterPro"/>
</dbReference>
<evidence type="ECO:0000256" key="5">
    <source>
        <dbReference type="ARBA" id="ARBA00022679"/>
    </source>
</evidence>
<dbReference type="EC" id="2.4.1.-" evidence="12"/>
<feature type="transmembrane region" description="Helical" evidence="12">
    <location>
        <begin position="7"/>
        <end position="28"/>
    </location>
</feature>
<dbReference type="SUPFAM" id="SSF53756">
    <property type="entry name" value="UDP-Glycosyltransferase/glycogen phosphorylase"/>
    <property type="match status" value="1"/>
</dbReference>
<evidence type="ECO:0000256" key="1">
    <source>
        <dbReference type="ARBA" id="ARBA00004323"/>
    </source>
</evidence>
<evidence type="ECO:0000259" key="13">
    <source>
        <dbReference type="Pfam" id="PF00852"/>
    </source>
</evidence>
<dbReference type="FunFam" id="3.40.50.11660:FF:000010">
    <property type="entry name" value="Uncharacterized protein"/>
    <property type="match status" value="1"/>
</dbReference>
<protein>
    <recommendedName>
        <fullName evidence="12">Fucosyltransferase</fullName>
        <ecNumber evidence="12">2.4.1.-</ecNumber>
    </recommendedName>
</protein>
<accession>A0A9Q1CLW7</accession>
<keyword evidence="7" id="KW-0735">Signal-anchor</keyword>
<name>A0A9Q1CLW7_HOLLE</name>
<evidence type="ECO:0000256" key="2">
    <source>
        <dbReference type="ARBA" id="ARBA00004922"/>
    </source>
</evidence>
<comment type="similarity">
    <text evidence="3 12">Belongs to the glycosyltransferase 10 family.</text>
</comment>
<evidence type="ECO:0000256" key="4">
    <source>
        <dbReference type="ARBA" id="ARBA00022676"/>
    </source>
</evidence>
<dbReference type="AlphaFoldDB" id="A0A9Q1CLW7"/>
<feature type="domain" description="Fucosyltransferase N-terminal" evidence="14">
    <location>
        <begin position="89"/>
        <end position="205"/>
    </location>
</feature>
<dbReference type="GO" id="GO:0032580">
    <property type="term" value="C:Golgi cisterna membrane"/>
    <property type="evidence" value="ECO:0007669"/>
    <property type="project" value="UniProtKB-SubCell"/>
</dbReference>
<evidence type="ECO:0000256" key="9">
    <source>
        <dbReference type="ARBA" id="ARBA00023034"/>
    </source>
</evidence>
<organism evidence="15 16">
    <name type="scientific">Holothuria leucospilota</name>
    <name type="common">Black long sea cucumber</name>
    <name type="synonym">Mertensiothuria leucospilota</name>
    <dbReference type="NCBI Taxonomy" id="206669"/>
    <lineage>
        <taxon>Eukaryota</taxon>
        <taxon>Metazoa</taxon>
        <taxon>Echinodermata</taxon>
        <taxon>Eleutherozoa</taxon>
        <taxon>Echinozoa</taxon>
        <taxon>Holothuroidea</taxon>
        <taxon>Aspidochirotacea</taxon>
        <taxon>Aspidochirotida</taxon>
        <taxon>Holothuriidae</taxon>
        <taxon>Holothuria</taxon>
    </lineage>
</organism>
<dbReference type="InterPro" id="IPR055270">
    <property type="entry name" value="Glyco_tran_10_C"/>
</dbReference>
<keyword evidence="8 12" id="KW-1133">Transmembrane helix</keyword>
<dbReference type="Gene3D" id="3.40.50.11660">
    <property type="entry name" value="Glycosyl transferase family 10, C-terminal domain"/>
    <property type="match status" value="1"/>
</dbReference>
<sequence length="446" mass="52282">MLPIKRALVTVVLPLIVLVTVFYFGVLWSSGRYLYKYIHEFGRTEIFDSGAIIEKKQEEEKIPHLLLGQPNRVLEKLNQGKSGKECHIKILIWRKPGEEQRELGLDKWQKATCRNRISCNIEILYSNILEDIPMSDIVVIMPGPFKNFKWSKLLKARPPGQQWVLYSRESPVHDPQFAPPLALTTENPYNFTATFRSDSDQCITWGFYYPGHPSVPAAKRMDWTKGKTKLMTWVASRCNSLGWERTKFVKEIQKFLPVDIYGKCGPLECRKKDKACRKTLSAYKFYLSLENSECKEYFTEKVWNNGFDNNMIPIVYGAPKEDYMRLAPPHSFIQLAAFETMEEFVEYIHLLDRNHTLYNEYFHWKAKGRWTPGPGRRTNLSPAGLCTIVKELKKNIFHPEKSWRFKNPDFHKWWEQTCSGREELLGVRINVDEPEYMESKVEEDDE</sequence>
<dbReference type="GO" id="GO:0000139">
    <property type="term" value="C:Golgi membrane"/>
    <property type="evidence" value="ECO:0007669"/>
    <property type="project" value="UniProtKB-SubCell"/>
</dbReference>
<evidence type="ECO:0000256" key="7">
    <source>
        <dbReference type="ARBA" id="ARBA00022968"/>
    </source>
</evidence>
<keyword evidence="9 12" id="KW-0333">Golgi apparatus</keyword>
<evidence type="ECO:0000313" key="15">
    <source>
        <dbReference type="EMBL" id="KAJ8047153.1"/>
    </source>
</evidence>
<keyword evidence="6 12" id="KW-0812">Transmembrane</keyword>
<reference evidence="15" key="1">
    <citation type="submission" date="2021-10" db="EMBL/GenBank/DDBJ databases">
        <title>Tropical sea cucumber genome reveals ecological adaptation and Cuvierian tubules defense mechanism.</title>
        <authorList>
            <person name="Chen T."/>
        </authorList>
    </citation>
    <scope>NUCLEOTIDE SEQUENCE</scope>
    <source>
        <strain evidence="15">Nanhai2018</strain>
        <tissue evidence="15">Muscle</tissue>
    </source>
</reference>
<keyword evidence="16" id="KW-1185">Reference proteome</keyword>
<comment type="pathway">
    <text evidence="2">Protein modification; protein glycosylation.</text>
</comment>
<evidence type="ECO:0000256" key="8">
    <source>
        <dbReference type="ARBA" id="ARBA00022989"/>
    </source>
</evidence>
<dbReference type="OrthoDB" id="427096at2759"/>
<evidence type="ECO:0000256" key="3">
    <source>
        <dbReference type="ARBA" id="ARBA00008919"/>
    </source>
</evidence>
<dbReference type="EMBL" id="JAIZAY010000002">
    <property type="protein sequence ID" value="KAJ8047153.1"/>
    <property type="molecule type" value="Genomic_DNA"/>
</dbReference>
<comment type="subcellular location">
    <subcellularLocation>
        <location evidence="1">Golgi apparatus membrane</location>
        <topology evidence="1">Single-pass type II membrane protein</topology>
    </subcellularLocation>
    <subcellularLocation>
        <location evidence="12">Golgi apparatus</location>
        <location evidence="12">Golgi stack membrane</location>
        <topology evidence="12">Single-pass type II membrane protein</topology>
    </subcellularLocation>
</comment>
<gene>
    <name evidence="15" type="ORF">HOLleu_06071</name>
</gene>
<evidence type="ECO:0000256" key="11">
    <source>
        <dbReference type="ARBA" id="ARBA00023180"/>
    </source>
</evidence>
<evidence type="ECO:0000259" key="14">
    <source>
        <dbReference type="Pfam" id="PF17039"/>
    </source>
</evidence>
<dbReference type="Proteomes" id="UP001152320">
    <property type="component" value="Chromosome 2"/>
</dbReference>
<evidence type="ECO:0000313" key="16">
    <source>
        <dbReference type="Proteomes" id="UP001152320"/>
    </source>
</evidence>
<dbReference type="InterPro" id="IPR038577">
    <property type="entry name" value="GT10-like_C_sf"/>
</dbReference>
<dbReference type="Pfam" id="PF00852">
    <property type="entry name" value="Glyco_transf_10"/>
    <property type="match status" value="1"/>
</dbReference>
<feature type="domain" description="Fucosyltransferase C-terminal" evidence="13">
    <location>
        <begin position="225"/>
        <end position="395"/>
    </location>
</feature>
<dbReference type="InterPro" id="IPR031481">
    <property type="entry name" value="Glyco_tran_10_N"/>
</dbReference>
<keyword evidence="5 12" id="KW-0808">Transferase</keyword>
<evidence type="ECO:0000256" key="12">
    <source>
        <dbReference type="RuleBase" id="RU003832"/>
    </source>
</evidence>
<comment type="caution">
    <text evidence="15">The sequence shown here is derived from an EMBL/GenBank/DDBJ whole genome shotgun (WGS) entry which is preliminary data.</text>
</comment>